<evidence type="ECO:0000313" key="4">
    <source>
        <dbReference type="Proteomes" id="UP000241074"/>
    </source>
</evidence>
<reference evidence="3 4" key="2">
    <citation type="submission" date="2018-03" db="EMBL/GenBank/DDBJ databases">
        <authorList>
            <person name="Keele B.F."/>
        </authorList>
    </citation>
    <scope>NUCLEOTIDE SEQUENCE [LARGE SCALE GENOMIC DNA]</scope>
    <source>
        <strain evidence="3 4">D13</strain>
    </source>
</reference>
<dbReference type="PANTHER" id="PTHR38034:SF1">
    <property type="entry name" value="INNER MEMBRANE PROTEIN YPJD"/>
    <property type="match status" value="1"/>
</dbReference>
<organism evidence="3 4">
    <name type="scientific">Ahniella affigens</name>
    <dbReference type="NCBI Taxonomy" id="2021234"/>
    <lineage>
        <taxon>Bacteria</taxon>
        <taxon>Pseudomonadati</taxon>
        <taxon>Pseudomonadota</taxon>
        <taxon>Gammaproteobacteria</taxon>
        <taxon>Lysobacterales</taxon>
        <taxon>Rhodanobacteraceae</taxon>
        <taxon>Ahniella</taxon>
    </lineage>
</organism>
<proteinExistence type="predicted"/>
<feature type="transmembrane region" description="Helical" evidence="1">
    <location>
        <begin position="241"/>
        <end position="264"/>
    </location>
</feature>
<feature type="transmembrane region" description="Helical" evidence="1">
    <location>
        <begin position="35"/>
        <end position="53"/>
    </location>
</feature>
<feature type="transmembrane region" description="Helical" evidence="1">
    <location>
        <begin position="93"/>
        <end position="112"/>
    </location>
</feature>
<dbReference type="PANTHER" id="PTHR38034">
    <property type="entry name" value="INNER MEMBRANE PROTEIN YPJD"/>
    <property type="match status" value="1"/>
</dbReference>
<feature type="transmembrane region" description="Helical" evidence="1">
    <location>
        <begin position="211"/>
        <end position="229"/>
    </location>
</feature>
<dbReference type="KEGG" id="xba:C7S18_02775"/>
<feature type="transmembrane region" description="Helical" evidence="1">
    <location>
        <begin position="176"/>
        <end position="199"/>
    </location>
</feature>
<keyword evidence="1" id="KW-0472">Membrane</keyword>
<gene>
    <name evidence="3" type="ORF">C7S18_02775</name>
</gene>
<dbReference type="InterPro" id="IPR052372">
    <property type="entry name" value="YpjD/HemX"/>
</dbReference>
<evidence type="ECO:0000313" key="3">
    <source>
        <dbReference type="EMBL" id="AVP96183.1"/>
    </source>
</evidence>
<dbReference type="Pfam" id="PF01578">
    <property type="entry name" value="Cytochrom_C_asm"/>
    <property type="match status" value="1"/>
</dbReference>
<protein>
    <recommendedName>
        <fullName evidence="2">Cytochrome c assembly protein domain-containing protein</fullName>
    </recommendedName>
</protein>
<keyword evidence="1" id="KW-1133">Transmembrane helix</keyword>
<sequence>MWIWFALLALLAYLFAAWRAFDRAGGAVRVGPVPLWPGLVAATLHALALALSWRADGGVALSFPLAVSAIGLTLVDVFLLICWTRPLLQLGTAIYPIAALSVLVQVGLGLVEGGTPKPLTDWRILLHAGLALLAFSTLLMGAVAAVMLSLQERALKARRFAAWMERVPPLTQVEALVFHLITAGFVLLTLALLTGALFVENLLAQHLAHKTVLSVVAWLVYGGLLLARWRLGMRGQRAARWVWVATVFLSLAFLGSKFVLEVLLQRG</sequence>
<name>A0A2P1PMW1_9GAMM</name>
<dbReference type="InterPro" id="IPR002541">
    <property type="entry name" value="Cyt_c_assembly"/>
</dbReference>
<dbReference type="RefSeq" id="WP_106890112.1">
    <property type="nucleotide sequence ID" value="NZ_CP027860.1"/>
</dbReference>
<dbReference type="OrthoDB" id="9780793at2"/>
<evidence type="ECO:0000259" key="2">
    <source>
        <dbReference type="Pfam" id="PF01578"/>
    </source>
</evidence>
<feature type="transmembrane region" description="Helical" evidence="1">
    <location>
        <begin position="124"/>
        <end position="150"/>
    </location>
</feature>
<dbReference type="GO" id="GO:0020037">
    <property type="term" value="F:heme binding"/>
    <property type="evidence" value="ECO:0007669"/>
    <property type="project" value="InterPro"/>
</dbReference>
<reference evidence="3 4" key="1">
    <citation type="submission" date="2018-03" db="EMBL/GenBank/DDBJ databases">
        <title>Ahniella affigens gen. nov., sp. nov., a gammaproteobacterium isolated from sandy soil near a stream.</title>
        <authorList>
            <person name="Ko Y."/>
            <person name="Kim J.-H."/>
        </authorList>
    </citation>
    <scope>NUCLEOTIDE SEQUENCE [LARGE SCALE GENOMIC DNA]</scope>
    <source>
        <strain evidence="3 4">D13</strain>
    </source>
</reference>
<feature type="domain" description="Cytochrome c assembly protein" evidence="2">
    <location>
        <begin position="77"/>
        <end position="263"/>
    </location>
</feature>
<dbReference type="GO" id="GO:0005886">
    <property type="term" value="C:plasma membrane"/>
    <property type="evidence" value="ECO:0007669"/>
    <property type="project" value="TreeGrafter"/>
</dbReference>
<dbReference type="GO" id="GO:0017004">
    <property type="term" value="P:cytochrome complex assembly"/>
    <property type="evidence" value="ECO:0007669"/>
    <property type="project" value="InterPro"/>
</dbReference>
<dbReference type="EMBL" id="CP027860">
    <property type="protein sequence ID" value="AVP96183.1"/>
    <property type="molecule type" value="Genomic_DNA"/>
</dbReference>
<feature type="transmembrane region" description="Helical" evidence="1">
    <location>
        <begin position="60"/>
        <end position="81"/>
    </location>
</feature>
<evidence type="ECO:0000256" key="1">
    <source>
        <dbReference type="SAM" id="Phobius"/>
    </source>
</evidence>
<keyword evidence="4" id="KW-1185">Reference proteome</keyword>
<dbReference type="AlphaFoldDB" id="A0A2P1PMW1"/>
<accession>A0A2P1PMW1</accession>
<keyword evidence="1" id="KW-0812">Transmembrane</keyword>
<dbReference type="Proteomes" id="UP000241074">
    <property type="component" value="Chromosome"/>
</dbReference>